<dbReference type="Pfam" id="PF00067">
    <property type="entry name" value="p450"/>
    <property type="match status" value="1"/>
</dbReference>
<keyword evidence="9" id="KW-1185">Reference proteome</keyword>
<comment type="similarity">
    <text evidence="1 6">Belongs to the cytochrome P450 family.</text>
</comment>
<dbReference type="GO" id="GO:0006629">
    <property type="term" value="P:lipid metabolic process"/>
    <property type="evidence" value="ECO:0007669"/>
    <property type="project" value="UniProtKB-ARBA"/>
</dbReference>
<evidence type="ECO:0000313" key="8">
    <source>
        <dbReference type="EMBL" id="KNF03887.1"/>
    </source>
</evidence>
<gene>
    <name evidence="8" type="ORF">PSTG_02974</name>
</gene>
<evidence type="ECO:0000256" key="1">
    <source>
        <dbReference type="ARBA" id="ARBA00010617"/>
    </source>
</evidence>
<dbReference type="GO" id="GO:0005506">
    <property type="term" value="F:iron ion binding"/>
    <property type="evidence" value="ECO:0007669"/>
    <property type="project" value="InterPro"/>
</dbReference>
<evidence type="ECO:0000256" key="7">
    <source>
        <dbReference type="SAM" id="Phobius"/>
    </source>
</evidence>
<dbReference type="AlphaFoldDB" id="A0A0L0VXG0"/>
<dbReference type="PRINTS" id="PR00385">
    <property type="entry name" value="P450"/>
</dbReference>
<dbReference type="STRING" id="1165861.A0A0L0VXG0"/>
<dbReference type="PROSITE" id="PS00086">
    <property type="entry name" value="CYTOCHROME_P450"/>
    <property type="match status" value="1"/>
</dbReference>
<feature type="binding site" description="axial binding residue" evidence="5">
    <location>
        <position position="475"/>
    </location>
    <ligand>
        <name>heme</name>
        <dbReference type="ChEBI" id="CHEBI:30413"/>
    </ligand>
    <ligandPart>
        <name>Fe</name>
        <dbReference type="ChEBI" id="CHEBI:18248"/>
    </ligandPart>
</feature>
<proteinExistence type="inferred from homology"/>
<dbReference type="InterPro" id="IPR001128">
    <property type="entry name" value="Cyt_P450"/>
</dbReference>
<keyword evidence="5 6" id="KW-0349">Heme</keyword>
<keyword evidence="6" id="KW-0503">Monooxygenase</keyword>
<dbReference type="GO" id="GO:0004497">
    <property type="term" value="F:monooxygenase activity"/>
    <property type="evidence" value="ECO:0007669"/>
    <property type="project" value="UniProtKB-KW"/>
</dbReference>
<dbReference type="Proteomes" id="UP000054564">
    <property type="component" value="Unassembled WGS sequence"/>
</dbReference>
<keyword evidence="7" id="KW-1133">Transmembrane helix</keyword>
<dbReference type="InterPro" id="IPR036396">
    <property type="entry name" value="Cyt_P450_sf"/>
</dbReference>
<dbReference type="InterPro" id="IPR017972">
    <property type="entry name" value="Cyt_P450_CS"/>
</dbReference>
<dbReference type="InterPro" id="IPR002401">
    <property type="entry name" value="Cyt_P450_E_grp-I"/>
</dbReference>
<evidence type="ECO:0000256" key="6">
    <source>
        <dbReference type="RuleBase" id="RU000461"/>
    </source>
</evidence>
<comment type="cofactor">
    <cofactor evidence="5">
        <name>heme</name>
        <dbReference type="ChEBI" id="CHEBI:30413"/>
    </cofactor>
</comment>
<evidence type="ECO:0000256" key="5">
    <source>
        <dbReference type="PIRSR" id="PIRSR602401-1"/>
    </source>
</evidence>
<sequence length="552" mass="62284">MLSSAALYSLLMGGFAYLAYLLFEYRDRAIGTTRRKDPLFRDVPGWPLIGQLVQSLTDMSQPLEASTIMALKLRPGFSITVPGVRIIDISKPEWLEYIQKTNFDNYIKGPMFRSLMLDLFGDGILVTDGAMWKRVRMVTSRIFSANTFKTVIQPSVDQSVDGLLKVLQKTSDENGEVDFCNLFTRFTLDSFVKMTFGRALGLYADESSAEMESDAASHKKVSSPEDFADAFEFAQKQIDFRFTVMTGWELYEKLNSSVGGKMKRSCGTVHEYACALIDERLAKISSDDDFTNAETYANDFLGLMMAVHRQRGHSLNRLELRDAALSFLLAGRDATAQSLSWCFFHLLMNKDLIAKIRQESAELLGKYPAQQGRVTHENYKHFTCTYSALLETIRLHPPVPKNLKFAKAADVIPGGPTIEAGDCVTWSDWQMARDPEVWGPDCGEFKPERWIDETGKIQSFSNFKFHAFNGGPRQCLGMNMAIFVNIKAIVEMLQTFDLEFSEGWLENVPKCGEIEGITSSYPTPQYQPSLTLPMKHAMMISVKPRISQDPHE</sequence>
<comment type="caution">
    <text evidence="8">The sequence shown here is derived from an EMBL/GenBank/DDBJ whole genome shotgun (WGS) entry which is preliminary data.</text>
</comment>
<dbReference type="SUPFAM" id="SSF48264">
    <property type="entry name" value="Cytochrome P450"/>
    <property type="match status" value="1"/>
</dbReference>
<feature type="transmembrane region" description="Helical" evidence="7">
    <location>
        <begin position="6"/>
        <end position="25"/>
    </location>
</feature>
<dbReference type="EMBL" id="AJIL01000015">
    <property type="protein sequence ID" value="KNF03887.1"/>
    <property type="molecule type" value="Genomic_DNA"/>
</dbReference>
<protein>
    <recommendedName>
        <fullName evidence="10">Cytochrome P450</fullName>
    </recommendedName>
</protein>
<evidence type="ECO:0000256" key="3">
    <source>
        <dbReference type="ARBA" id="ARBA00023002"/>
    </source>
</evidence>
<organism evidence="8 9">
    <name type="scientific">Puccinia striiformis f. sp. tritici PST-78</name>
    <dbReference type="NCBI Taxonomy" id="1165861"/>
    <lineage>
        <taxon>Eukaryota</taxon>
        <taxon>Fungi</taxon>
        <taxon>Dikarya</taxon>
        <taxon>Basidiomycota</taxon>
        <taxon>Pucciniomycotina</taxon>
        <taxon>Pucciniomycetes</taxon>
        <taxon>Pucciniales</taxon>
        <taxon>Pucciniaceae</taxon>
        <taxon>Puccinia</taxon>
    </lineage>
</organism>
<dbReference type="GO" id="GO:0016705">
    <property type="term" value="F:oxidoreductase activity, acting on paired donors, with incorporation or reduction of molecular oxygen"/>
    <property type="evidence" value="ECO:0007669"/>
    <property type="project" value="InterPro"/>
</dbReference>
<keyword evidence="2 5" id="KW-0479">Metal-binding</keyword>
<dbReference type="PRINTS" id="PR00463">
    <property type="entry name" value="EP450I"/>
</dbReference>
<keyword evidence="7" id="KW-0472">Membrane</keyword>
<evidence type="ECO:0000256" key="4">
    <source>
        <dbReference type="ARBA" id="ARBA00023004"/>
    </source>
</evidence>
<reference evidence="9" key="1">
    <citation type="submission" date="2014-03" db="EMBL/GenBank/DDBJ databases">
        <title>The Genome Sequence of Puccinia striiformis f. sp. tritici PST-78.</title>
        <authorList>
            <consortium name="The Broad Institute Genome Sequencing Platform"/>
            <person name="Cuomo C."/>
            <person name="Hulbert S."/>
            <person name="Chen X."/>
            <person name="Walker B."/>
            <person name="Young S.K."/>
            <person name="Zeng Q."/>
            <person name="Gargeya S."/>
            <person name="Fitzgerald M."/>
            <person name="Haas B."/>
            <person name="Abouelleil A."/>
            <person name="Alvarado L."/>
            <person name="Arachchi H.M."/>
            <person name="Berlin A.M."/>
            <person name="Chapman S.B."/>
            <person name="Goldberg J."/>
            <person name="Griggs A."/>
            <person name="Gujja S."/>
            <person name="Hansen M."/>
            <person name="Howarth C."/>
            <person name="Imamovic A."/>
            <person name="Larimer J."/>
            <person name="McCowan C."/>
            <person name="Montmayeur A."/>
            <person name="Murphy C."/>
            <person name="Neiman D."/>
            <person name="Pearson M."/>
            <person name="Priest M."/>
            <person name="Roberts A."/>
            <person name="Saif S."/>
            <person name="Shea T."/>
            <person name="Sisk P."/>
            <person name="Sykes S."/>
            <person name="Wortman J."/>
            <person name="Nusbaum C."/>
            <person name="Birren B."/>
        </authorList>
    </citation>
    <scope>NUCLEOTIDE SEQUENCE [LARGE SCALE GENOMIC DNA]</scope>
    <source>
        <strain evidence="9">race PST-78</strain>
    </source>
</reference>
<dbReference type="OrthoDB" id="1470350at2759"/>
<dbReference type="PANTHER" id="PTHR24296">
    <property type="entry name" value="CYTOCHROME P450"/>
    <property type="match status" value="1"/>
</dbReference>
<dbReference type="GO" id="GO:0020037">
    <property type="term" value="F:heme binding"/>
    <property type="evidence" value="ECO:0007669"/>
    <property type="project" value="InterPro"/>
</dbReference>
<keyword evidence="3 6" id="KW-0560">Oxidoreductase</keyword>
<accession>A0A0L0VXG0</accession>
<dbReference type="Gene3D" id="1.10.630.10">
    <property type="entry name" value="Cytochrome P450"/>
    <property type="match status" value="1"/>
</dbReference>
<evidence type="ECO:0000313" key="9">
    <source>
        <dbReference type="Proteomes" id="UP000054564"/>
    </source>
</evidence>
<evidence type="ECO:0000256" key="2">
    <source>
        <dbReference type="ARBA" id="ARBA00022723"/>
    </source>
</evidence>
<keyword evidence="4 5" id="KW-0408">Iron</keyword>
<name>A0A0L0VXG0_9BASI</name>
<evidence type="ECO:0008006" key="10">
    <source>
        <dbReference type="Google" id="ProtNLM"/>
    </source>
</evidence>
<keyword evidence="7" id="KW-0812">Transmembrane</keyword>